<organism evidence="2 3">
    <name type="scientific">Hymenobacter nivis</name>
    <dbReference type="NCBI Taxonomy" id="1850093"/>
    <lineage>
        <taxon>Bacteria</taxon>
        <taxon>Pseudomonadati</taxon>
        <taxon>Bacteroidota</taxon>
        <taxon>Cytophagia</taxon>
        <taxon>Cytophagales</taxon>
        <taxon>Hymenobacteraceae</taxon>
        <taxon>Hymenobacter</taxon>
    </lineage>
</organism>
<reference evidence="2 3" key="1">
    <citation type="journal article" date="2019" name="Environ. Microbiol.">
        <title>Species interactions and distinct microbial communities in high Arctic permafrost affected cryosols are associated with the CH4 and CO2 gas fluxes.</title>
        <authorList>
            <person name="Altshuler I."/>
            <person name="Hamel J."/>
            <person name="Turney S."/>
            <person name="Magnuson E."/>
            <person name="Levesque R."/>
            <person name="Greer C."/>
            <person name="Whyte L.G."/>
        </authorList>
    </citation>
    <scope>NUCLEOTIDE SEQUENCE [LARGE SCALE GENOMIC DNA]</scope>
    <source>
        <strain evidence="2 3">S9.2P</strain>
    </source>
</reference>
<dbReference type="EMBL" id="RCYZ01000002">
    <property type="protein sequence ID" value="TPG67589.1"/>
    <property type="molecule type" value="Genomic_DNA"/>
</dbReference>
<keyword evidence="1" id="KW-1133">Transmembrane helix</keyword>
<feature type="transmembrane region" description="Helical" evidence="1">
    <location>
        <begin position="6"/>
        <end position="26"/>
    </location>
</feature>
<name>A0A502GZ24_9BACT</name>
<gene>
    <name evidence="2" type="ORF">EAH73_07760</name>
</gene>
<dbReference type="AlphaFoldDB" id="A0A502GZ24"/>
<dbReference type="OrthoDB" id="9842689at2"/>
<accession>A0A502GZ24</accession>
<evidence type="ECO:0000313" key="3">
    <source>
        <dbReference type="Proteomes" id="UP000317646"/>
    </source>
</evidence>
<keyword evidence="1" id="KW-0812">Transmembrane</keyword>
<sequence>MLSSDHFLTALFIVVFGAGLAATLAANPPARDDSALFRRWTQGLPAAVVAQVTPELWQKLVRTYFVTVVPALSIIGAVVLIGPQRFVFPVVILSGLAVQVAARFFIRRYLLRQVLPLA</sequence>
<evidence type="ECO:0000313" key="2">
    <source>
        <dbReference type="EMBL" id="TPG67589.1"/>
    </source>
</evidence>
<feature type="transmembrane region" description="Helical" evidence="1">
    <location>
        <begin position="63"/>
        <end position="81"/>
    </location>
</feature>
<dbReference type="RefSeq" id="WP_140465899.1">
    <property type="nucleotide sequence ID" value="NZ_RCYZ01000002.1"/>
</dbReference>
<comment type="caution">
    <text evidence="2">The sequence shown here is derived from an EMBL/GenBank/DDBJ whole genome shotgun (WGS) entry which is preliminary data.</text>
</comment>
<protein>
    <submittedName>
        <fullName evidence="2">Uncharacterized protein</fullName>
    </submittedName>
</protein>
<evidence type="ECO:0000256" key="1">
    <source>
        <dbReference type="SAM" id="Phobius"/>
    </source>
</evidence>
<dbReference type="Proteomes" id="UP000317646">
    <property type="component" value="Unassembled WGS sequence"/>
</dbReference>
<feature type="transmembrane region" description="Helical" evidence="1">
    <location>
        <begin position="87"/>
        <end position="106"/>
    </location>
</feature>
<proteinExistence type="predicted"/>
<keyword evidence="3" id="KW-1185">Reference proteome</keyword>
<keyword evidence="1" id="KW-0472">Membrane</keyword>